<proteinExistence type="inferred from homology"/>
<protein>
    <submittedName>
        <fullName evidence="6">Uncharacterized protein</fullName>
    </submittedName>
</protein>
<evidence type="ECO:0000256" key="3">
    <source>
        <dbReference type="ARBA" id="ARBA00022801"/>
    </source>
</evidence>
<dbReference type="Gene3D" id="3.40.50.200">
    <property type="entry name" value="Peptidase S8/S53 domain"/>
    <property type="match status" value="1"/>
</dbReference>
<evidence type="ECO:0000256" key="1">
    <source>
        <dbReference type="ARBA" id="ARBA00011073"/>
    </source>
</evidence>
<dbReference type="GO" id="GO:0006508">
    <property type="term" value="P:proteolysis"/>
    <property type="evidence" value="ECO:0007669"/>
    <property type="project" value="UniProtKB-KW"/>
</dbReference>
<evidence type="ECO:0000256" key="5">
    <source>
        <dbReference type="PROSITE-ProRule" id="PRU01240"/>
    </source>
</evidence>
<sequence length="568" mass="62169">MDPICSEWIIGEEYSDFIVEYRRYPEELAITPNICYNYINDSYAAVYTPTELLPDNLIQTFGYSVYPNLYGLMDTGSLEASGVIRTRNIPSLDLNGQGVLIGIVDTGIDYAHEAFLNADGTTKVISIWDQTIQTGPAPENYYYGTVYSREQINEALASETPLGVVPSTDENGHGTFLAGIAAGSPNIQNDFSGVVPFAEIVVVKLKQAKQNIRRVFQVPPDAVSFQENDIMFGVRYLVEVARSLSRPISICVGLGTSGGSHDGRGGLSMYLSYLADQAGIAMVIAAGNEGNSGHHYSGTIVRGDQSDTVELRVGPNVSGFAMELWGNAPATFSIDILSPTGEYIPRIPARIGETREIRFIFEDTVINIDYLLLESQTGDQLIFIRFQNPTEGIWRFKVYSRGDLSSSFDIWLPSTDYLSTETHFLEPDPYSTITSPGNGSVPIIITAYDYTNNSLYISASRGYTRTGNISPNLAAPGVNIIGPEPGNTYATRSGTSIAAAHTAGIAAMLLEWGISSGYYSQLDSVEIKNLLIRGARRDPNNTYPNRDWGYGILDIYNTFNSLRGETQL</sequence>
<dbReference type="PROSITE" id="PS00136">
    <property type="entry name" value="SUBTILASE_ASP"/>
    <property type="match status" value="1"/>
</dbReference>
<dbReference type="Pfam" id="PF00082">
    <property type="entry name" value="Peptidase_S8"/>
    <property type="match status" value="2"/>
</dbReference>
<dbReference type="CDD" id="cd07478">
    <property type="entry name" value="Peptidases_S8_CspA-like"/>
    <property type="match status" value="1"/>
</dbReference>
<keyword evidence="7" id="KW-1185">Reference proteome</keyword>
<comment type="similarity">
    <text evidence="1 5">Belongs to the peptidase S8 family.</text>
</comment>
<dbReference type="InterPro" id="IPR015500">
    <property type="entry name" value="Peptidase_S8_subtilisin-rel"/>
</dbReference>
<dbReference type="PANTHER" id="PTHR43806:SF11">
    <property type="entry name" value="CEREVISIN-RELATED"/>
    <property type="match status" value="1"/>
</dbReference>
<keyword evidence="3 5" id="KW-0378">Hydrolase</keyword>
<reference evidence="6 7" key="1">
    <citation type="journal article" date="2016" name="Int. J. Syst. Evol. Microbiol.">
        <title>Descriptions of Anaerotaenia torta gen. nov., sp. nov. and Anaerocolumna cellulosilytica gen. nov., sp. nov. isolated from a methanogenic reactor of cattle waste.</title>
        <authorList>
            <person name="Uek A."/>
            <person name="Ohtaki Y."/>
            <person name="Kaku N."/>
            <person name="Ueki K."/>
        </authorList>
    </citation>
    <scope>NUCLEOTIDE SEQUENCE [LARGE SCALE GENOMIC DNA]</scope>
    <source>
        <strain evidence="6 7">SN021</strain>
    </source>
</reference>
<dbReference type="InterPro" id="IPR023827">
    <property type="entry name" value="Peptidase_S8_Asp-AS"/>
</dbReference>
<dbReference type="InterPro" id="IPR000209">
    <property type="entry name" value="Peptidase_S8/S53_dom"/>
</dbReference>
<dbReference type="Proteomes" id="UP000515561">
    <property type="component" value="Chromosome"/>
</dbReference>
<dbReference type="PROSITE" id="PS51892">
    <property type="entry name" value="SUBTILASE"/>
    <property type="match status" value="1"/>
</dbReference>
<dbReference type="InterPro" id="IPR050131">
    <property type="entry name" value="Peptidase_S8_subtilisin-like"/>
</dbReference>
<dbReference type="RefSeq" id="WP_184093269.1">
    <property type="nucleotide sequence ID" value="NZ_AP023367.1"/>
</dbReference>
<dbReference type="PRINTS" id="PR00723">
    <property type="entry name" value="SUBTILISIN"/>
</dbReference>
<dbReference type="Gene3D" id="2.60.120.1290">
    <property type="match status" value="1"/>
</dbReference>
<dbReference type="PIRSF" id="PIRSF037894">
    <property type="entry name" value="Subtilisin_rel_CspABC"/>
    <property type="match status" value="1"/>
</dbReference>
<accession>A0A6S6R4Z9</accession>
<dbReference type="EMBL" id="AP023367">
    <property type="protein sequence ID" value="BCJ96419.1"/>
    <property type="molecule type" value="Genomic_DNA"/>
</dbReference>
<dbReference type="GO" id="GO:0004252">
    <property type="term" value="F:serine-type endopeptidase activity"/>
    <property type="evidence" value="ECO:0007669"/>
    <property type="project" value="UniProtKB-UniRule"/>
</dbReference>
<evidence type="ECO:0000313" key="7">
    <source>
        <dbReference type="Proteomes" id="UP000515561"/>
    </source>
</evidence>
<organism evidence="6 7">
    <name type="scientific">Anaerocolumna cellulosilytica</name>
    <dbReference type="NCBI Taxonomy" id="433286"/>
    <lineage>
        <taxon>Bacteria</taxon>
        <taxon>Bacillati</taxon>
        <taxon>Bacillota</taxon>
        <taxon>Clostridia</taxon>
        <taxon>Lachnospirales</taxon>
        <taxon>Lachnospiraceae</taxon>
        <taxon>Anaerocolumna</taxon>
    </lineage>
</organism>
<evidence type="ECO:0000313" key="6">
    <source>
        <dbReference type="EMBL" id="BCJ96419.1"/>
    </source>
</evidence>
<keyword evidence="4 5" id="KW-0720">Serine protease</keyword>
<dbReference type="InterPro" id="IPR036852">
    <property type="entry name" value="Peptidase_S8/S53_dom_sf"/>
</dbReference>
<feature type="active site" description="Charge relay system" evidence="5">
    <location>
        <position position="173"/>
    </location>
</feature>
<gene>
    <name evidence="6" type="ORF">acsn021_39880</name>
</gene>
<feature type="active site" description="Charge relay system" evidence="5">
    <location>
        <position position="105"/>
    </location>
</feature>
<dbReference type="InterPro" id="IPR017310">
    <property type="entry name" value="Pept_S8A_subtilisin_clostridia"/>
</dbReference>
<evidence type="ECO:0000256" key="2">
    <source>
        <dbReference type="ARBA" id="ARBA00022670"/>
    </source>
</evidence>
<feature type="active site" description="Charge relay system" evidence="5">
    <location>
        <position position="496"/>
    </location>
</feature>
<evidence type="ECO:0000256" key="4">
    <source>
        <dbReference type="ARBA" id="ARBA00022825"/>
    </source>
</evidence>
<dbReference type="SUPFAM" id="SSF52743">
    <property type="entry name" value="Subtilisin-like"/>
    <property type="match status" value="1"/>
</dbReference>
<dbReference type="KEGG" id="acel:acsn021_39880"/>
<keyword evidence="2 5" id="KW-0645">Protease</keyword>
<dbReference type="AlphaFoldDB" id="A0A6S6R4Z9"/>
<dbReference type="InterPro" id="IPR034045">
    <property type="entry name" value="Pep_S8_CspA-like"/>
</dbReference>
<dbReference type="PANTHER" id="PTHR43806">
    <property type="entry name" value="PEPTIDASE S8"/>
    <property type="match status" value="1"/>
</dbReference>
<name>A0A6S6R4Z9_9FIRM</name>